<comment type="caution">
    <text evidence="14">The sequence shown here is derived from an EMBL/GenBank/DDBJ whole genome shotgun (WGS) entry which is preliminary data.</text>
</comment>
<evidence type="ECO:0000256" key="7">
    <source>
        <dbReference type="ARBA" id="ARBA00023010"/>
    </source>
</evidence>
<dbReference type="Pfam" id="PF02355">
    <property type="entry name" value="SecD_SecF_C"/>
    <property type="match status" value="1"/>
</dbReference>
<dbReference type="GO" id="GO:0043952">
    <property type="term" value="P:protein transport by the Sec complex"/>
    <property type="evidence" value="ECO:0007669"/>
    <property type="project" value="UniProtKB-UniRule"/>
</dbReference>
<evidence type="ECO:0000256" key="9">
    <source>
        <dbReference type="HAMAP-Rule" id="MF_01463"/>
    </source>
</evidence>
<dbReference type="InterPro" id="IPR022813">
    <property type="entry name" value="SecD/SecF_arch_bac"/>
</dbReference>
<feature type="compositionally biased region" description="Low complexity" evidence="10">
    <location>
        <begin position="132"/>
        <end position="153"/>
    </location>
</feature>
<gene>
    <name evidence="9 14" type="primary">secD</name>
    <name evidence="14" type="ORF">CXY01_04590</name>
</gene>
<evidence type="ECO:0000259" key="13">
    <source>
        <dbReference type="Pfam" id="PF22599"/>
    </source>
</evidence>
<comment type="subunit">
    <text evidence="9">Forms a complex with SecF. Part of the essential Sec protein translocation apparatus which comprises SecA, SecYEG and auxiliary proteins SecDF. Other proteins may also be involved.</text>
</comment>
<dbReference type="InterPro" id="IPR005791">
    <property type="entry name" value="SecD"/>
</dbReference>
<keyword evidence="15" id="KW-1185">Reference proteome</keyword>
<keyword evidence="8 9" id="KW-0472">Membrane</keyword>
<dbReference type="InterPro" id="IPR048634">
    <property type="entry name" value="SecD_SecF_C"/>
</dbReference>
<evidence type="ECO:0000256" key="1">
    <source>
        <dbReference type="ARBA" id="ARBA00004651"/>
    </source>
</evidence>
<dbReference type="GO" id="GO:0005886">
    <property type="term" value="C:plasma membrane"/>
    <property type="evidence" value="ECO:0007669"/>
    <property type="project" value="UniProtKB-SubCell"/>
</dbReference>
<dbReference type="HAMAP" id="MF_01463_B">
    <property type="entry name" value="SecD_B"/>
    <property type="match status" value="1"/>
</dbReference>
<evidence type="ECO:0000256" key="3">
    <source>
        <dbReference type="ARBA" id="ARBA00022475"/>
    </source>
</evidence>
<dbReference type="NCBIfam" id="TIGR01129">
    <property type="entry name" value="secD"/>
    <property type="match status" value="1"/>
</dbReference>
<dbReference type="NCBIfam" id="TIGR00916">
    <property type="entry name" value="2A0604s01"/>
    <property type="match status" value="1"/>
</dbReference>
<evidence type="ECO:0000256" key="5">
    <source>
        <dbReference type="ARBA" id="ARBA00022927"/>
    </source>
</evidence>
<organism evidence="14 15">
    <name type="scientific">Cellulomonas xylanilytica</name>
    <dbReference type="NCBI Taxonomy" id="233583"/>
    <lineage>
        <taxon>Bacteria</taxon>
        <taxon>Bacillati</taxon>
        <taxon>Actinomycetota</taxon>
        <taxon>Actinomycetes</taxon>
        <taxon>Micrococcales</taxon>
        <taxon>Cellulomonadaceae</taxon>
        <taxon>Cellulomonas</taxon>
    </lineage>
</organism>
<dbReference type="InterPro" id="IPR055344">
    <property type="entry name" value="SecD_SecF_C_bact"/>
</dbReference>
<keyword evidence="6 9" id="KW-1133">Transmembrane helix</keyword>
<keyword evidence="2 9" id="KW-0813">Transport</keyword>
<proteinExistence type="inferred from homology"/>
<feature type="transmembrane region" description="Helical" evidence="9">
    <location>
        <begin position="418"/>
        <end position="440"/>
    </location>
</feature>
<dbReference type="Pfam" id="PF22599">
    <property type="entry name" value="SecDF_P1_head"/>
    <property type="match status" value="1"/>
</dbReference>
<comment type="similarity">
    <text evidence="9">Belongs to the SecD/SecF family. SecD subfamily.</text>
</comment>
<protein>
    <recommendedName>
        <fullName evidence="9">Protein translocase subunit SecD</fullName>
    </recommendedName>
</protein>
<dbReference type="Gene3D" id="3.30.1360.200">
    <property type="match status" value="1"/>
</dbReference>
<feature type="transmembrane region" description="Helical" evidence="9">
    <location>
        <begin position="389"/>
        <end position="412"/>
    </location>
</feature>
<keyword evidence="4 9" id="KW-0812">Transmembrane</keyword>
<dbReference type="InterPro" id="IPR048631">
    <property type="entry name" value="SecD_1st"/>
</dbReference>
<feature type="domain" description="Protein export membrane protein SecD/SecF C-terminal" evidence="11">
    <location>
        <begin position="345"/>
        <end position="516"/>
    </location>
</feature>
<evidence type="ECO:0000313" key="14">
    <source>
        <dbReference type="EMBL" id="GEK19939.1"/>
    </source>
</evidence>
<dbReference type="GO" id="GO:0065002">
    <property type="term" value="P:intracellular protein transmembrane transport"/>
    <property type="evidence" value="ECO:0007669"/>
    <property type="project" value="UniProtKB-UniRule"/>
</dbReference>
<dbReference type="Proteomes" id="UP000321118">
    <property type="component" value="Unassembled WGS sequence"/>
</dbReference>
<evidence type="ECO:0000259" key="12">
    <source>
        <dbReference type="Pfam" id="PF21760"/>
    </source>
</evidence>
<feature type="compositionally biased region" description="Basic and acidic residues" evidence="10">
    <location>
        <begin position="625"/>
        <end position="634"/>
    </location>
</feature>
<name>A0A510UZC4_9CELL</name>
<evidence type="ECO:0000259" key="11">
    <source>
        <dbReference type="Pfam" id="PF02355"/>
    </source>
</evidence>
<dbReference type="OrthoDB" id="5240379at2"/>
<dbReference type="GO" id="GO:0006605">
    <property type="term" value="P:protein targeting"/>
    <property type="evidence" value="ECO:0007669"/>
    <property type="project" value="UniProtKB-UniRule"/>
</dbReference>
<reference evidence="14 15" key="1">
    <citation type="submission" date="2019-07" db="EMBL/GenBank/DDBJ databases">
        <title>Whole genome shotgun sequence of Cellulomonas xylanilytica NBRC 101102.</title>
        <authorList>
            <person name="Hosoyama A."/>
            <person name="Uohara A."/>
            <person name="Ohji S."/>
            <person name="Ichikawa N."/>
        </authorList>
    </citation>
    <scope>NUCLEOTIDE SEQUENCE [LARGE SCALE GENOMIC DNA]</scope>
    <source>
        <strain evidence="14 15">NBRC 101102</strain>
    </source>
</reference>
<dbReference type="InterPro" id="IPR054384">
    <property type="entry name" value="SecDF_P1_head"/>
</dbReference>
<dbReference type="Pfam" id="PF21760">
    <property type="entry name" value="SecD_1st"/>
    <property type="match status" value="1"/>
</dbReference>
<evidence type="ECO:0000256" key="10">
    <source>
        <dbReference type="SAM" id="MobiDB-lite"/>
    </source>
</evidence>
<evidence type="ECO:0000256" key="2">
    <source>
        <dbReference type="ARBA" id="ARBA00022448"/>
    </source>
</evidence>
<evidence type="ECO:0000313" key="15">
    <source>
        <dbReference type="Proteomes" id="UP000321118"/>
    </source>
</evidence>
<dbReference type="PANTHER" id="PTHR30081:SF1">
    <property type="entry name" value="PROTEIN TRANSLOCASE SUBUNIT SECD"/>
    <property type="match status" value="1"/>
</dbReference>
<evidence type="ECO:0000256" key="6">
    <source>
        <dbReference type="ARBA" id="ARBA00022989"/>
    </source>
</evidence>
<evidence type="ECO:0000256" key="8">
    <source>
        <dbReference type="ARBA" id="ARBA00023136"/>
    </source>
</evidence>
<feature type="transmembrane region" description="Helical" evidence="9">
    <location>
        <begin position="362"/>
        <end position="382"/>
    </location>
</feature>
<feature type="transmembrane region" description="Helical" evidence="9">
    <location>
        <begin position="492"/>
        <end position="511"/>
    </location>
</feature>
<dbReference type="AlphaFoldDB" id="A0A510UZC4"/>
<evidence type="ECO:0000256" key="4">
    <source>
        <dbReference type="ARBA" id="ARBA00022692"/>
    </source>
</evidence>
<dbReference type="EMBL" id="BJUB01000001">
    <property type="protein sequence ID" value="GEK19939.1"/>
    <property type="molecule type" value="Genomic_DNA"/>
</dbReference>
<sequence length="634" mass="65909">MAPPTRRQRPVRTLVVLGFIIFALLGTIAAGTKWSTATWTPNLALDLEGGTQIILTPVADSGEEVSSAQIQQAIDVIRQRVDSSGVAEAEITSQSGGKIVVALPGNPSEETLDLVKTSAQMAFRPVLAIGNPTPTDTTPTPEPTASAGATDPAAPAPTPTPTVAAEEPSDEPTKAAPDNPSDTAYYITPAVQAEFDALDCTDPANLTGGTNGDPDKAFVTCGQDGSAKYILGPVEIEGARISSATSGLNQLPSGGQGNLWVVNIAFDGPGTTAFTDVTTRLQGLAATPPLNQFAMVLDGLVISAPSLASGVIIADGKAEISGTFTRESAASLANQLNFGSLPLTFTVESQEQISATLGSEQLQMGLLAGLIGLGLVVVYSLLQYRALGLVTVASLVVAGLLTYSVITLLSWLQGYRLSLPGVAGLIVAIGITADSFIVYFERIRDELREGRTLVAAVDRGWERARRTILASDAVNFLAAIVLYVLAVGSVRGFAFTLGLTTLIDVLVVFMFTHPVMQLVARTKFFGQGHRLSGLDPRRLGAPEGSARYVGRGRVVHGPRPSGVDDAPVEDAVVEDEPTPRVPVAVGGGTAGLTIAERRAAARAAEQKATTSDAPVDAPTSESEPESGRTEGNEH</sequence>
<keyword evidence="7 9" id="KW-0811">Translocation</keyword>
<comment type="function">
    <text evidence="9">Part of the Sec protein translocase complex. Interacts with the SecYEG preprotein conducting channel. SecDF uses the proton motive force (PMF) to complete protein translocation after the ATP-dependent function of SecA.</text>
</comment>
<accession>A0A510UZC4</accession>
<keyword evidence="5 9" id="KW-0653">Protein transport</keyword>
<feature type="region of interest" description="Disordered" evidence="10">
    <location>
        <begin position="128"/>
        <end position="183"/>
    </location>
</feature>
<feature type="region of interest" description="Disordered" evidence="10">
    <location>
        <begin position="596"/>
        <end position="634"/>
    </location>
</feature>
<feature type="domain" description="SecDF P1 head subdomain" evidence="13">
    <location>
        <begin position="225"/>
        <end position="342"/>
    </location>
</feature>
<dbReference type="SUPFAM" id="SSF82866">
    <property type="entry name" value="Multidrug efflux transporter AcrB transmembrane domain"/>
    <property type="match status" value="1"/>
</dbReference>
<feature type="transmembrane region" description="Helical" evidence="9">
    <location>
        <begin position="468"/>
        <end position="486"/>
    </location>
</feature>
<comment type="caution">
    <text evidence="9">Lacks conserved residue(s) required for the propagation of feature annotation.</text>
</comment>
<keyword evidence="3 9" id="KW-1003">Cell membrane</keyword>
<comment type="subcellular location">
    <subcellularLocation>
        <location evidence="1 9">Cell membrane</location>
        <topology evidence="1 9">Multi-pass membrane protein</topology>
    </subcellularLocation>
</comment>
<dbReference type="Gene3D" id="3.30.70.3220">
    <property type="match status" value="1"/>
</dbReference>
<dbReference type="PANTHER" id="PTHR30081">
    <property type="entry name" value="PROTEIN-EXPORT MEMBRANE PROTEIN SEC"/>
    <property type="match status" value="1"/>
</dbReference>
<dbReference type="GO" id="GO:0015450">
    <property type="term" value="F:protein-transporting ATPase activity"/>
    <property type="evidence" value="ECO:0007669"/>
    <property type="project" value="InterPro"/>
</dbReference>
<feature type="domain" description="Protein translocase subunit SecDF P1" evidence="12">
    <location>
        <begin position="70"/>
        <end position="126"/>
    </location>
</feature>